<gene>
    <name evidence="2" type="ORF">EST38_g8713</name>
</gene>
<evidence type="ECO:0000313" key="3">
    <source>
        <dbReference type="Proteomes" id="UP000290288"/>
    </source>
</evidence>
<reference evidence="2 3" key="1">
    <citation type="submission" date="2019-01" db="EMBL/GenBank/DDBJ databases">
        <title>Draft genome sequence of Psathyrella aberdarensis IHI B618.</title>
        <authorList>
            <person name="Buettner E."/>
            <person name="Kellner H."/>
        </authorList>
    </citation>
    <scope>NUCLEOTIDE SEQUENCE [LARGE SCALE GENOMIC DNA]</scope>
    <source>
        <strain evidence="2 3">IHI B618</strain>
    </source>
</reference>
<dbReference type="AlphaFoldDB" id="A0A4Q2DDL2"/>
<comment type="caution">
    <text evidence="2">The sequence shown here is derived from an EMBL/GenBank/DDBJ whole genome shotgun (WGS) entry which is preliminary data.</text>
</comment>
<feature type="compositionally biased region" description="Basic and acidic residues" evidence="1">
    <location>
        <begin position="1"/>
        <end position="38"/>
    </location>
</feature>
<feature type="compositionally biased region" description="Low complexity" evidence="1">
    <location>
        <begin position="39"/>
        <end position="53"/>
    </location>
</feature>
<sequence>MVHPERQEEEEQLRKVAEEKAAAEEKAETRRREEKEKAAAATRPPLFGSSGRAASGGGPSRNIAAATGPPERSPAAATGRGFWSLLFSTTHPSAIDYRLGRIEDSTCWKDPSDEVAFGNEYEFFEFSIDECSFYEASPTEEETTGVYV</sequence>
<keyword evidence="3" id="KW-1185">Reference proteome</keyword>
<proteinExistence type="predicted"/>
<name>A0A4Q2DDL2_9AGAR</name>
<dbReference type="EMBL" id="SDEE01000367">
    <property type="protein sequence ID" value="RXW17142.1"/>
    <property type="molecule type" value="Genomic_DNA"/>
</dbReference>
<evidence type="ECO:0000313" key="2">
    <source>
        <dbReference type="EMBL" id="RXW17142.1"/>
    </source>
</evidence>
<dbReference type="Proteomes" id="UP000290288">
    <property type="component" value="Unassembled WGS sequence"/>
</dbReference>
<organism evidence="2 3">
    <name type="scientific">Candolleomyces aberdarensis</name>
    <dbReference type="NCBI Taxonomy" id="2316362"/>
    <lineage>
        <taxon>Eukaryota</taxon>
        <taxon>Fungi</taxon>
        <taxon>Dikarya</taxon>
        <taxon>Basidiomycota</taxon>
        <taxon>Agaricomycotina</taxon>
        <taxon>Agaricomycetes</taxon>
        <taxon>Agaricomycetidae</taxon>
        <taxon>Agaricales</taxon>
        <taxon>Agaricineae</taxon>
        <taxon>Psathyrellaceae</taxon>
        <taxon>Candolleomyces</taxon>
    </lineage>
</organism>
<evidence type="ECO:0000256" key="1">
    <source>
        <dbReference type="SAM" id="MobiDB-lite"/>
    </source>
</evidence>
<accession>A0A4Q2DDL2</accession>
<protein>
    <submittedName>
        <fullName evidence="2">Uncharacterized protein</fullName>
    </submittedName>
</protein>
<feature type="region of interest" description="Disordered" evidence="1">
    <location>
        <begin position="1"/>
        <end position="76"/>
    </location>
</feature>